<keyword evidence="2" id="KW-1185">Reference proteome</keyword>
<dbReference type="AlphaFoldDB" id="A0A977KAD8"/>
<proteinExistence type="predicted"/>
<evidence type="ECO:0000313" key="1">
    <source>
        <dbReference type="EMBL" id="UXD22009.1"/>
    </source>
</evidence>
<accession>A0A977KAD8</accession>
<dbReference type="Proteomes" id="UP001063698">
    <property type="component" value="Chromosome"/>
</dbReference>
<gene>
    <name evidence="1" type="ORF">IPA_00795</name>
</gene>
<evidence type="ECO:0000313" key="2">
    <source>
        <dbReference type="Proteomes" id="UP001063698"/>
    </source>
</evidence>
<dbReference type="EMBL" id="CP006868">
    <property type="protein sequence ID" value="UXD22009.1"/>
    <property type="molecule type" value="Genomic_DNA"/>
</dbReference>
<organism evidence="1 2">
    <name type="scientific">Ignicoccus pacificus DSM 13166</name>
    <dbReference type="NCBI Taxonomy" id="940294"/>
    <lineage>
        <taxon>Archaea</taxon>
        <taxon>Thermoproteota</taxon>
        <taxon>Thermoprotei</taxon>
        <taxon>Desulfurococcales</taxon>
        <taxon>Desulfurococcaceae</taxon>
        <taxon>Ignicoccus</taxon>
    </lineage>
</organism>
<reference evidence="1" key="1">
    <citation type="submission" date="2013-11" db="EMBL/GenBank/DDBJ databases">
        <title>Comparative genomics of Ignicoccus.</title>
        <authorList>
            <person name="Podar M."/>
        </authorList>
    </citation>
    <scope>NUCLEOTIDE SEQUENCE</scope>
    <source>
        <strain evidence="1">DSM 13166</strain>
    </source>
</reference>
<protein>
    <submittedName>
        <fullName evidence="1">Uncharacterized protein</fullName>
    </submittedName>
</protein>
<dbReference type="KEGG" id="ipc:IPA_00795"/>
<sequence length="258" mass="28747">MKKVLFFTLIFLIPILASQITVTVTPPYFIVPVNNTITMAVNVCCAPQTVDLLTVTLGDNPVTIVRTLDLIVPKGAYPINLIIKLSNNMVNYTTVAPLVVKATPPSVTITDYVHLEVGYLEGTIGINATLQVGNYTPNWNNYITITKTVTETYTMYIRETTTINNTIVSVVLSTIVTTMIRTVTRLIPETFTETLTMAFNITHIITQTWTQSCKLLISTTTVTTTVTKNWFKFSIPSVALLAPLIRGIWRKRKENGRQ</sequence>
<name>A0A977KAD8_9CREN</name>